<organism evidence="6 7">
    <name type="scientific">Diabrotica balteata</name>
    <name type="common">Banded cucumber beetle</name>
    <dbReference type="NCBI Taxonomy" id="107213"/>
    <lineage>
        <taxon>Eukaryota</taxon>
        <taxon>Metazoa</taxon>
        <taxon>Ecdysozoa</taxon>
        <taxon>Arthropoda</taxon>
        <taxon>Hexapoda</taxon>
        <taxon>Insecta</taxon>
        <taxon>Pterygota</taxon>
        <taxon>Neoptera</taxon>
        <taxon>Endopterygota</taxon>
        <taxon>Coleoptera</taxon>
        <taxon>Polyphaga</taxon>
        <taxon>Cucujiformia</taxon>
        <taxon>Chrysomeloidea</taxon>
        <taxon>Chrysomelidae</taxon>
        <taxon>Galerucinae</taxon>
        <taxon>Diabroticina</taxon>
        <taxon>Diabroticites</taxon>
        <taxon>Diabrotica</taxon>
    </lineage>
</organism>
<accession>A0A9N9TGB4</accession>
<name>A0A9N9TGB4_DIABA</name>
<dbReference type="InterPro" id="IPR012337">
    <property type="entry name" value="RNaseH-like_sf"/>
</dbReference>
<keyword evidence="3" id="KW-0863">Zinc-finger</keyword>
<protein>
    <recommendedName>
        <fullName evidence="8">Zinc finger BED domain-containing protein 1-like</fullName>
    </recommendedName>
</protein>
<dbReference type="InterPro" id="IPR052035">
    <property type="entry name" value="ZnF_BED_domain_contain"/>
</dbReference>
<dbReference type="EMBL" id="OU898284">
    <property type="protein sequence ID" value="CAG9840967.1"/>
    <property type="molecule type" value="Genomic_DNA"/>
</dbReference>
<comment type="subcellular location">
    <subcellularLocation>
        <location evidence="1">Nucleus</location>
    </subcellularLocation>
</comment>
<evidence type="ECO:0000256" key="4">
    <source>
        <dbReference type="ARBA" id="ARBA00022833"/>
    </source>
</evidence>
<evidence type="ECO:0000256" key="1">
    <source>
        <dbReference type="ARBA" id="ARBA00004123"/>
    </source>
</evidence>
<dbReference type="AlphaFoldDB" id="A0A9N9TGB4"/>
<dbReference type="GO" id="GO:0005634">
    <property type="term" value="C:nucleus"/>
    <property type="evidence" value="ECO:0007669"/>
    <property type="project" value="UniProtKB-SubCell"/>
</dbReference>
<evidence type="ECO:0000256" key="3">
    <source>
        <dbReference type="ARBA" id="ARBA00022771"/>
    </source>
</evidence>
<keyword evidence="2" id="KW-0479">Metal-binding</keyword>
<dbReference type="GO" id="GO:0008270">
    <property type="term" value="F:zinc ion binding"/>
    <property type="evidence" value="ECO:0007669"/>
    <property type="project" value="UniProtKB-KW"/>
</dbReference>
<dbReference type="SUPFAM" id="SSF53098">
    <property type="entry name" value="Ribonuclease H-like"/>
    <property type="match status" value="1"/>
</dbReference>
<dbReference type="SUPFAM" id="SSF140996">
    <property type="entry name" value="Hermes dimerisation domain"/>
    <property type="match status" value="1"/>
</dbReference>
<sequence>MIVNDLQPFSIVEDRGFRKLLNELEPSYVVPHRSTFSKLLMPAKYERKFLEVKALLKTAEYITLSTDSWTSINTEGYVAVTAHFIATDWQYYGCLLSCFKYDGRHTVENIARELRRVADEWSISDKVYAITTDNAANIIAAVKITGWVHIPCFAHTINLIVRNGLVHIEELQKKVKKIVEHFHRSSQATAKFFETQSQMNPNATPLKLINDVQTRWNSTYYMLERVVKLCNPLAATVAVLHNPVSLPTEEEWLLLQEFCKILKPFEVVTVEMSSEKQITLSKVILIIKGVISSLERIRVQITSQLGRDLIHSLLASITTRFGNPENNTIMGKPSFLDPRFKSKGLNNDDCLKKVKERLQEELVGLIKKSQQDDTAPEPSNDIH</sequence>
<dbReference type="Proteomes" id="UP001153709">
    <property type="component" value="Chromosome 9"/>
</dbReference>
<dbReference type="PANTHER" id="PTHR46481">
    <property type="entry name" value="ZINC FINGER BED DOMAIN-CONTAINING PROTEIN 4"/>
    <property type="match status" value="1"/>
</dbReference>
<keyword evidence="4" id="KW-0862">Zinc</keyword>
<proteinExistence type="predicted"/>
<reference evidence="6" key="1">
    <citation type="submission" date="2022-01" db="EMBL/GenBank/DDBJ databases">
        <authorList>
            <person name="King R."/>
        </authorList>
    </citation>
    <scope>NUCLEOTIDE SEQUENCE</scope>
</reference>
<dbReference type="PANTHER" id="PTHR46481:SF10">
    <property type="entry name" value="ZINC FINGER BED DOMAIN-CONTAINING PROTEIN 39"/>
    <property type="match status" value="1"/>
</dbReference>
<keyword evidence="5" id="KW-0539">Nucleus</keyword>
<evidence type="ECO:0000256" key="2">
    <source>
        <dbReference type="ARBA" id="ARBA00022723"/>
    </source>
</evidence>
<dbReference type="OrthoDB" id="6600430at2759"/>
<evidence type="ECO:0000313" key="7">
    <source>
        <dbReference type="Proteomes" id="UP001153709"/>
    </source>
</evidence>
<keyword evidence="7" id="KW-1185">Reference proteome</keyword>
<evidence type="ECO:0000256" key="5">
    <source>
        <dbReference type="ARBA" id="ARBA00023242"/>
    </source>
</evidence>
<gene>
    <name evidence="6" type="ORF">DIABBA_LOCUS13573</name>
</gene>
<evidence type="ECO:0008006" key="8">
    <source>
        <dbReference type="Google" id="ProtNLM"/>
    </source>
</evidence>
<evidence type="ECO:0000313" key="6">
    <source>
        <dbReference type="EMBL" id="CAG9840967.1"/>
    </source>
</evidence>